<accession>A0ABD3SR72</accession>
<sequence length="282" mass="32415">MLQEGGVALSLEKWLEENSSQSTNNDAYPKCYSPPSKSCNVTTYTLIIMSHTTERLQAFMEPLGLMIDTWPGLSEVIIVWNSPRETLSNAVENGKNKKESRYAKKLLLWDEDPSHPLRIFFSLENGLANNLLNRYHPKLAPSNEAIMYFDDDGPFWSKEAMVYGGLELWKRNSDVQVGGFPRNVRYLSDRMKRLQKITLQKSIDIIMRDADVNVGEIHPTFTPLCHKVTGDHVEYNYFSFPDFAGHVLLPSGTILHRNYLCFIWHPAFEELRHWSHAQNHAG</sequence>
<proteinExistence type="predicted"/>
<dbReference type="GO" id="GO:0016740">
    <property type="term" value="F:transferase activity"/>
    <property type="evidence" value="ECO:0007669"/>
    <property type="project" value="UniProtKB-KW"/>
</dbReference>
<comment type="caution">
    <text evidence="4">The sequence shown here is derived from an EMBL/GenBank/DDBJ whole genome shotgun (WGS) entry which is preliminary data.</text>
</comment>
<evidence type="ECO:0000256" key="2">
    <source>
        <dbReference type="ARBA" id="ARBA00023157"/>
    </source>
</evidence>
<keyword evidence="5" id="KW-1185">Reference proteome</keyword>
<dbReference type="Proteomes" id="UP001530377">
    <property type="component" value="Unassembled WGS sequence"/>
</dbReference>
<name>A0ABD3SR72_9STRA</name>
<dbReference type="Pfam" id="PF09258">
    <property type="entry name" value="Glyco_transf_64"/>
    <property type="match status" value="1"/>
</dbReference>
<dbReference type="AlphaFoldDB" id="A0ABD3SR72"/>
<evidence type="ECO:0000256" key="1">
    <source>
        <dbReference type="ARBA" id="ARBA00022679"/>
    </source>
</evidence>
<dbReference type="Gene3D" id="3.90.550.10">
    <property type="entry name" value="Spore Coat Polysaccharide Biosynthesis Protein SpsA, Chain A"/>
    <property type="match status" value="1"/>
</dbReference>
<evidence type="ECO:0000259" key="3">
    <source>
        <dbReference type="Pfam" id="PF09258"/>
    </source>
</evidence>
<organism evidence="4 5">
    <name type="scientific">Cyclostephanos tholiformis</name>
    <dbReference type="NCBI Taxonomy" id="382380"/>
    <lineage>
        <taxon>Eukaryota</taxon>
        <taxon>Sar</taxon>
        <taxon>Stramenopiles</taxon>
        <taxon>Ochrophyta</taxon>
        <taxon>Bacillariophyta</taxon>
        <taxon>Coscinodiscophyceae</taxon>
        <taxon>Thalassiosirophycidae</taxon>
        <taxon>Stephanodiscales</taxon>
        <taxon>Stephanodiscaceae</taxon>
        <taxon>Cyclostephanos</taxon>
    </lineage>
</organism>
<keyword evidence="2" id="KW-1015">Disulfide bond</keyword>
<dbReference type="InterPro" id="IPR015338">
    <property type="entry name" value="GT64_dom"/>
</dbReference>
<protein>
    <recommendedName>
        <fullName evidence="3">Glycosyl transferase 64 domain-containing protein</fullName>
    </recommendedName>
</protein>
<reference evidence="4 5" key="1">
    <citation type="submission" date="2024-10" db="EMBL/GenBank/DDBJ databases">
        <title>Updated reference genomes for cyclostephanoid diatoms.</title>
        <authorList>
            <person name="Roberts W.R."/>
            <person name="Alverson A.J."/>
        </authorList>
    </citation>
    <scope>NUCLEOTIDE SEQUENCE [LARGE SCALE GENOMIC DNA]</scope>
    <source>
        <strain evidence="4 5">AJA228-03</strain>
    </source>
</reference>
<evidence type="ECO:0000313" key="5">
    <source>
        <dbReference type="Proteomes" id="UP001530377"/>
    </source>
</evidence>
<gene>
    <name evidence="4" type="ORF">ACHAXA_005712</name>
</gene>
<dbReference type="EMBL" id="JALLPB020000013">
    <property type="protein sequence ID" value="KAL3826870.1"/>
    <property type="molecule type" value="Genomic_DNA"/>
</dbReference>
<dbReference type="InterPro" id="IPR029044">
    <property type="entry name" value="Nucleotide-diphossugar_trans"/>
</dbReference>
<keyword evidence="1" id="KW-0808">Transferase</keyword>
<feature type="domain" description="Glycosyl transferase 64" evidence="3">
    <location>
        <begin position="44"/>
        <end position="185"/>
    </location>
</feature>
<evidence type="ECO:0000313" key="4">
    <source>
        <dbReference type="EMBL" id="KAL3826870.1"/>
    </source>
</evidence>